<organism evidence="4 5">
    <name type="scientific">Pontibacillus salicampi</name>
    <dbReference type="NCBI Taxonomy" id="1449801"/>
    <lineage>
        <taxon>Bacteria</taxon>
        <taxon>Bacillati</taxon>
        <taxon>Bacillota</taxon>
        <taxon>Bacilli</taxon>
        <taxon>Bacillales</taxon>
        <taxon>Bacillaceae</taxon>
        <taxon>Pontibacillus</taxon>
    </lineage>
</organism>
<feature type="domain" description="GPI inositol-deacylase PGAP1-like alpha/beta" evidence="3">
    <location>
        <begin position="108"/>
        <end position="158"/>
    </location>
</feature>
<dbReference type="PANTHER" id="PTHR37946:SF1">
    <property type="entry name" value="SLL1969 PROTEIN"/>
    <property type="match status" value="1"/>
</dbReference>
<protein>
    <submittedName>
        <fullName evidence="4">Esterase/lipase family protein</fullName>
    </submittedName>
</protein>
<gene>
    <name evidence="4" type="ORF">ACFFGV_15085</name>
</gene>
<dbReference type="RefSeq" id="WP_377349440.1">
    <property type="nucleotide sequence ID" value="NZ_JBHLTP010000012.1"/>
</dbReference>
<dbReference type="Gene3D" id="3.40.50.1820">
    <property type="entry name" value="alpha/beta hydrolase"/>
    <property type="match status" value="1"/>
</dbReference>
<keyword evidence="2" id="KW-0732">Signal</keyword>
<dbReference type="Proteomes" id="UP001589836">
    <property type="component" value="Unassembled WGS sequence"/>
</dbReference>
<evidence type="ECO:0000259" key="3">
    <source>
        <dbReference type="Pfam" id="PF07819"/>
    </source>
</evidence>
<dbReference type="InterPro" id="IPR029058">
    <property type="entry name" value="AB_hydrolase_fold"/>
</dbReference>
<dbReference type="InterPro" id="IPR012908">
    <property type="entry name" value="PGAP1-ab_dom-like"/>
</dbReference>
<feature type="chain" id="PRO_5046240785" evidence="2">
    <location>
        <begin position="23"/>
        <end position="516"/>
    </location>
</feature>
<feature type="coiled-coil region" evidence="1">
    <location>
        <begin position="412"/>
        <end position="439"/>
    </location>
</feature>
<reference evidence="4 5" key="1">
    <citation type="submission" date="2024-09" db="EMBL/GenBank/DDBJ databases">
        <authorList>
            <person name="Sun Q."/>
            <person name="Mori K."/>
        </authorList>
    </citation>
    <scope>NUCLEOTIDE SEQUENCE [LARGE SCALE GENOMIC DNA]</scope>
    <source>
        <strain evidence="4 5">NCAIM B.02529</strain>
    </source>
</reference>
<proteinExistence type="predicted"/>
<keyword evidence="1" id="KW-0175">Coiled coil</keyword>
<dbReference type="SUPFAM" id="SSF53474">
    <property type="entry name" value="alpha/beta-Hydrolases"/>
    <property type="match status" value="1"/>
</dbReference>
<dbReference type="EMBL" id="JBHLTP010000012">
    <property type="protein sequence ID" value="MFC0524902.1"/>
    <property type="molecule type" value="Genomic_DNA"/>
</dbReference>
<accession>A0ABV6LR70</accession>
<dbReference type="PANTHER" id="PTHR37946">
    <property type="entry name" value="SLL1969 PROTEIN"/>
    <property type="match status" value="1"/>
</dbReference>
<evidence type="ECO:0000313" key="5">
    <source>
        <dbReference type="Proteomes" id="UP001589836"/>
    </source>
</evidence>
<evidence type="ECO:0000256" key="2">
    <source>
        <dbReference type="SAM" id="SignalP"/>
    </source>
</evidence>
<feature type="signal peptide" evidence="2">
    <location>
        <begin position="1"/>
        <end position="22"/>
    </location>
</feature>
<evidence type="ECO:0000313" key="4">
    <source>
        <dbReference type="EMBL" id="MFC0524902.1"/>
    </source>
</evidence>
<name>A0ABV6LR70_9BACI</name>
<dbReference type="Pfam" id="PF07819">
    <property type="entry name" value="PGAP1"/>
    <property type="match status" value="1"/>
</dbReference>
<sequence>MKRLSFTYVLVFLLMFSFAAPAEAGKLGKGDPNGTPGEWFTGEIPNQVKDGSYPLVFVHGLNSSSSTWIDDNNMDEITYNKNYWTAYINLYPTKNMWDNGKLLSDKLKEMYEHFGQKVILITHSKGGVDAQSALIHHDAYQYVEKVITLSTPHHGSQLADLAYSSWAGWLAEIIGNKNDATHSLQTGYMSYFRDITDSDPNRSLTPYYTFGGTDWGSFGGSLYWGGLYLSQYGKNDGAVTVASSRLSYGNEIKVSDWDHSSIKEGSSTFPLFEPYLSTKQPTIQPLKKSFITPEVEIASTSREEQSSEEANILVRGGQYSGQTEESFSVEGGTDTIMLDWMSQYENSNITLIGPDNQEYTPSSVFKDESMFKGAYHHQIKVNNPSDGQWTLFAKHNQSESYLMQVSFESDLNDEMKLDKQALTAKKVEVETDNNKIKRDTIKGDIIIQYSKNGKTKQQRLTKEKFNKLEELPIKNAGQGVYHIMMDIEGDTTDNKSFERTLLHTIYIDEKGKVHRP</sequence>
<evidence type="ECO:0000256" key="1">
    <source>
        <dbReference type="SAM" id="Coils"/>
    </source>
</evidence>
<comment type="caution">
    <text evidence="4">The sequence shown here is derived from an EMBL/GenBank/DDBJ whole genome shotgun (WGS) entry which is preliminary data.</text>
</comment>
<keyword evidence="5" id="KW-1185">Reference proteome</keyword>